<reference evidence="1" key="1">
    <citation type="submission" date="2019-08" db="EMBL/GenBank/DDBJ databases">
        <authorList>
            <person name="Kucharzyk K."/>
            <person name="Murdoch R.W."/>
            <person name="Higgins S."/>
            <person name="Loffler F."/>
        </authorList>
    </citation>
    <scope>NUCLEOTIDE SEQUENCE</scope>
</reference>
<name>A0A645FY89_9ZZZZ</name>
<gene>
    <name evidence="1" type="ORF">SDC9_164220</name>
</gene>
<protein>
    <submittedName>
        <fullName evidence="1">Uncharacterized protein</fullName>
    </submittedName>
</protein>
<dbReference type="AlphaFoldDB" id="A0A645FY89"/>
<proteinExistence type="predicted"/>
<sequence>MPVSSQSNATHSHEVSAITGNTVSILFPSMDTEFIIPGLLQYFIASTHALTLGLSTDIGKSVTS</sequence>
<dbReference type="EMBL" id="VSSQ01063878">
    <property type="protein sequence ID" value="MPN16873.1"/>
    <property type="molecule type" value="Genomic_DNA"/>
</dbReference>
<organism evidence="1">
    <name type="scientific">bioreactor metagenome</name>
    <dbReference type="NCBI Taxonomy" id="1076179"/>
    <lineage>
        <taxon>unclassified sequences</taxon>
        <taxon>metagenomes</taxon>
        <taxon>ecological metagenomes</taxon>
    </lineage>
</organism>
<evidence type="ECO:0000313" key="1">
    <source>
        <dbReference type="EMBL" id="MPN16873.1"/>
    </source>
</evidence>
<accession>A0A645FY89</accession>
<comment type="caution">
    <text evidence="1">The sequence shown here is derived from an EMBL/GenBank/DDBJ whole genome shotgun (WGS) entry which is preliminary data.</text>
</comment>